<protein>
    <submittedName>
        <fullName evidence="1">Uncharacterized protein</fullName>
    </submittedName>
</protein>
<sequence length="220" mass="24581">MATTQSDGFTAVEHRIIQGREVRILRYPDELHIQWRPGRPVYYGVRVGDRIKNAASDVESVRIDEWEVAEITPERVVGRHARTGEETTWDRETLEKALVVGRYATNLSEFALVTAYPVGSWAAYDPEAAPGLEYRGRPYLTVIAYGNNGEKYGRRYRFAAEGDAARVELTEEDPKIARLSEAMRDHLDEVIATALEDDGYVVVSPPESGTDAAGDAHART</sequence>
<proteinExistence type="predicted"/>
<gene>
    <name evidence="1" type="ORF">ACFQEV_02920</name>
</gene>
<reference evidence="1 2" key="1">
    <citation type="journal article" date="2019" name="Int. J. Syst. Evol. Microbiol.">
        <title>The Global Catalogue of Microorganisms (GCM) 10K type strain sequencing project: providing services to taxonomists for standard genome sequencing and annotation.</title>
        <authorList>
            <consortium name="The Broad Institute Genomics Platform"/>
            <consortium name="The Broad Institute Genome Sequencing Center for Infectious Disease"/>
            <person name="Wu L."/>
            <person name="Ma J."/>
        </authorList>
    </citation>
    <scope>NUCLEOTIDE SEQUENCE [LARGE SCALE GENOMIC DNA]</scope>
    <source>
        <strain evidence="1 2">YIM 94188</strain>
    </source>
</reference>
<accession>A0ABD5TUP7</accession>
<comment type="caution">
    <text evidence="1">The sequence shown here is derived from an EMBL/GenBank/DDBJ whole genome shotgun (WGS) entry which is preliminary data.</text>
</comment>
<dbReference type="RefSeq" id="WP_379692507.1">
    <property type="nucleotide sequence ID" value="NZ_JBHSXH010000009.1"/>
</dbReference>
<evidence type="ECO:0000313" key="1">
    <source>
        <dbReference type="EMBL" id="MFC6823949.1"/>
    </source>
</evidence>
<dbReference type="AlphaFoldDB" id="A0ABD5TUP7"/>
<dbReference type="EMBL" id="JBHSXH010000009">
    <property type="protein sequence ID" value="MFC6823949.1"/>
    <property type="molecule type" value="Genomic_DNA"/>
</dbReference>
<dbReference type="Proteomes" id="UP001596408">
    <property type="component" value="Unassembled WGS sequence"/>
</dbReference>
<evidence type="ECO:0000313" key="2">
    <source>
        <dbReference type="Proteomes" id="UP001596408"/>
    </source>
</evidence>
<keyword evidence="2" id="KW-1185">Reference proteome</keyword>
<organism evidence="1 2">
    <name type="scientific">Halopelagius fulvigenes</name>
    <dbReference type="NCBI Taxonomy" id="1198324"/>
    <lineage>
        <taxon>Archaea</taxon>
        <taxon>Methanobacteriati</taxon>
        <taxon>Methanobacteriota</taxon>
        <taxon>Stenosarchaea group</taxon>
        <taxon>Halobacteria</taxon>
        <taxon>Halobacteriales</taxon>
        <taxon>Haloferacaceae</taxon>
    </lineage>
</organism>
<name>A0ABD5TUP7_9EURY</name>